<comment type="caution">
    <text evidence="1">The sequence shown here is derived from an EMBL/GenBank/DDBJ whole genome shotgun (WGS) entry which is preliminary data.</text>
</comment>
<organism evidence="1 2">
    <name type="scientific">Punica granatum</name>
    <name type="common">Pomegranate</name>
    <dbReference type="NCBI Taxonomy" id="22663"/>
    <lineage>
        <taxon>Eukaryota</taxon>
        <taxon>Viridiplantae</taxon>
        <taxon>Streptophyta</taxon>
        <taxon>Embryophyta</taxon>
        <taxon>Tracheophyta</taxon>
        <taxon>Spermatophyta</taxon>
        <taxon>Magnoliopsida</taxon>
        <taxon>eudicotyledons</taxon>
        <taxon>Gunneridae</taxon>
        <taxon>Pentapetalae</taxon>
        <taxon>rosids</taxon>
        <taxon>malvids</taxon>
        <taxon>Myrtales</taxon>
        <taxon>Lythraceae</taxon>
        <taxon>Punica</taxon>
    </lineage>
</organism>
<dbReference type="InterPro" id="IPR051624">
    <property type="entry name" value="RMD1/Sad1-interacting"/>
</dbReference>
<evidence type="ECO:0000313" key="2">
    <source>
        <dbReference type="Proteomes" id="UP000197138"/>
    </source>
</evidence>
<dbReference type="EMBL" id="MTKT01004293">
    <property type="protein sequence ID" value="OWM72176.1"/>
    <property type="molecule type" value="Genomic_DNA"/>
</dbReference>
<name>A0A218WHL8_PUNGR</name>
<gene>
    <name evidence="1" type="ORF">CDL15_Pgr018059</name>
</gene>
<protein>
    <submittedName>
        <fullName evidence="1">Uncharacterized protein</fullName>
    </submittedName>
</protein>
<dbReference type="PANTHER" id="PTHR16255">
    <property type="entry name" value="REQUIRED FOR MEIOTIC NUCLEAR DIVISION PROTEIN 1 HOMOLOG"/>
    <property type="match status" value="1"/>
</dbReference>
<dbReference type="Proteomes" id="UP000197138">
    <property type="component" value="Unassembled WGS sequence"/>
</dbReference>
<dbReference type="PANTHER" id="PTHR16255:SF6">
    <property type="entry name" value="PROTEIN RETARDED ROOT GROWTH-LIKE"/>
    <property type="match status" value="1"/>
</dbReference>
<proteinExistence type="predicted"/>
<evidence type="ECO:0000313" key="1">
    <source>
        <dbReference type="EMBL" id="OWM72176.1"/>
    </source>
</evidence>
<reference evidence="2" key="1">
    <citation type="journal article" date="2017" name="Plant J.">
        <title>The pomegranate (Punica granatum L.) genome and the genomics of punicalagin biosynthesis.</title>
        <authorList>
            <person name="Qin G."/>
            <person name="Xu C."/>
            <person name="Ming R."/>
            <person name="Tang H."/>
            <person name="Guyot R."/>
            <person name="Kramer E.M."/>
            <person name="Hu Y."/>
            <person name="Yi X."/>
            <person name="Qi Y."/>
            <person name="Xu X."/>
            <person name="Gao Z."/>
            <person name="Pan H."/>
            <person name="Jian J."/>
            <person name="Tian Y."/>
            <person name="Yue Z."/>
            <person name="Xu Y."/>
        </authorList>
    </citation>
    <scope>NUCLEOTIDE SEQUENCE [LARGE SCALE GENOMIC DNA]</scope>
    <source>
        <strain evidence="2">cv. Dabenzi</strain>
    </source>
</reference>
<dbReference type="AlphaFoldDB" id="A0A218WHL8"/>
<accession>A0A218WHL8</accession>
<sequence length="260" mass="28692">MSGCGGPTVSTVQIFDWRDLGCPLFSKCPLSVDWYESLPFTAPPLLKLAKPLSHSRPFSLTKVLTPFTVVPAAAYTPYPVSTPATHLKLFGSFVARCISLSSVNSTHTLEWNEPVSCSEVVVEPDACGFDVEVDAKSSIHVRAYFFSISVDLRGLVEHNKANFIPLTSCMTNYAVLKFGTLSCTNELGACLNGNDCGYMVVFHYGFIVLINVPEHEVDGYLKIVERHASGLLPKMRKDEYEVREKPALSTWTGWDIFGLI</sequence>